<sequence>MLEFDTGVHCGELPISLGVVGVLTITLSYDSVDEGLFVRDAAIQALRRKDVDNSDGRDPTRARFYWYSVHQAERP</sequence>
<reference evidence="1 2" key="1">
    <citation type="submission" date="2016-10" db="EMBL/GenBank/DDBJ databases">
        <authorList>
            <person name="de Groot N.N."/>
        </authorList>
    </citation>
    <scope>NUCLEOTIDE SEQUENCE [LARGE SCALE GENOMIC DNA]</scope>
    <source>
        <strain evidence="1 2">NE2</strain>
    </source>
</reference>
<dbReference type="EMBL" id="FOSN01000043">
    <property type="protein sequence ID" value="SFK89360.1"/>
    <property type="molecule type" value="Genomic_DNA"/>
</dbReference>
<protein>
    <submittedName>
        <fullName evidence="1">Uncharacterized protein</fullName>
    </submittedName>
</protein>
<gene>
    <name evidence="1" type="ORF">SAMN05444581_1435</name>
</gene>
<dbReference type="AlphaFoldDB" id="A0A1I4D973"/>
<proteinExistence type="predicted"/>
<dbReference type="Proteomes" id="UP000198755">
    <property type="component" value="Unassembled WGS sequence"/>
</dbReference>
<evidence type="ECO:0000313" key="2">
    <source>
        <dbReference type="Proteomes" id="UP000198755"/>
    </source>
</evidence>
<evidence type="ECO:0000313" key="1">
    <source>
        <dbReference type="EMBL" id="SFK89360.1"/>
    </source>
</evidence>
<accession>A0A1I4D973</accession>
<name>A0A1I4D973_9HYPH</name>
<organism evidence="1 2">
    <name type="scientific">Methylocapsa palsarum</name>
    <dbReference type="NCBI Taxonomy" id="1612308"/>
    <lineage>
        <taxon>Bacteria</taxon>
        <taxon>Pseudomonadati</taxon>
        <taxon>Pseudomonadota</taxon>
        <taxon>Alphaproteobacteria</taxon>
        <taxon>Hyphomicrobiales</taxon>
        <taxon>Beijerinckiaceae</taxon>
        <taxon>Methylocapsa</taxon>
    </lineage>
</organism>
<keyword evidence="2" id="KW-1185">Reference proteome</keyword>